<evidence type="ECO:0000256" key="4">
    <source>
        <dbReference type="ARBA" id="ARBA00022692"/>
    </source>
</evidence>
<dbReference type="GO" id="GO:0005886">
    <property type="term" value="C:plasma membrane"/>
    <property type="evidence" value="ECO:0007669"/>
    <property type="project" value="UniProtKB-SubCell"/>
</dbReference>
<comment type="catalytic activity">
    <reaction evidence="10">
        <text>an acyl phosphate + sn-glycerol 3-phosphate = a 1-acyl-sn-glycero-3-phosphate + phosphate</text>
        <dbReference type="Rhea" id="RHEA:34075"/>
        <dbReference type="ChEBI" id="CHEBI:43474"/>
        <dbReference type="ChEBI" id="CHEBI:57597"/>
        <dbReference type="ChEBI" id="CHEBI:57970"/>
        <dbReference type="ChEBI" id="CHEBI:59918"/>
        <dbReference type="EC" id="2.3.1.275"/>
    </reaction>
</comment>
<evidence type="ECO:0000256" key="7">
    <source>
        <dbReference type="ARBA" id="ARBA00023136"/>
    </source>
</evidence>
<dbReference type="OrthoDB" id="9777124at2"/>
<dbReference type="InterPro" id="IPR003811">
    <property type="entry name" value="G3P_acylTferase_PlsY"/>
</dbReference>
<evidence type="ECO:0000313" key="12">
    <source>
        <dbReference type="Proteomes" id="UP000271925"/>
    </source>
</evidence>
<evidence type="ECO:0000313" key="11">
    <source>
        <dbReference type="EMBL" id="RRB03836.1"/>
    </source>
</evidence>
<proteinExistence type="inferred from homology"/>
<dbReference type="GO" id="GO:0043772">
    <property type="term" value="F:acyl-phosphate glycerol-3-phosphate acyltransferase activity"/>
    <property type="evidence" value="ECO:0007669"/>
    <property type="project" value="UniProtKB-UniRule"/>
</dbReference>
<dbReference type="EMBL" id="RQJO01000008">
    <property type="protein sequence ID" value="RRB03836.1"/>
    <property type="molecule type" value="Genomic_DNA"/>
</dbReference>
<evidence type="ECO:0000256" key="5">
    <source>
        <dbReference type="ARBA" id="ARBA00022989"/>
    </source>
</evidence>
<dbReference type="RefSeq" id="WP_124873957.1">
    <property type="nucleotide sequence ID" value="NZ_RQJO01000008.1"/>
</dbReference>
<feature type="transmembrane region" description="Helical" evidence="10">
    <location>
        <begin position="89"/>
        <end position="108"/>
    </location>
</feature>
<evidence type="ECO:0000256" key="3">
    <source>
        <dbReference type="ARBA" id="ARBA00022679"/>
    </source>
</evidence>
<comment type="subcellular location">
    <subcellularLocation>
        <location evidence="10">Cell membrane</location>
        <topology evidence="10">Multi-pass membrane protein</topology>
    </subcellularLocation>
</comment>
<keyword evidence="8 10" id="KW-0594">Phospholipid biosynthesis</keyword>
<dbReference type="NCBIfam" id="TIGR00023">
    <property type="entry name" value="glycerol-3-phosphate 1-O-acyltransferase PlsY"/>
    <property type="match status" value="1"/>
</dbReference>
<comment type="caution">
    <text evidence="11">The sequence shown here is derived from an EMBL/GenBank/DDBJ whole genome shotgun (WGS) entry which is preliminary data.</text>
</comment>
<feature type="transmembrane region" description="Helical" evidence="10">
    <location>
        <begin position="175"/>
        <end position="191"/>
    </location>
</feature>
<keyword evidence="1 10" id="KW-1003">Cell membrane</keyword>
<reference evidence="11 12" key="1">
    <citation type="submission" date="2018-11" db="EMBL/GenBank/DDBJ databases">
        <authorList>
            <person name="Zhou Z."/>
            <person name="Wang G."/>
        </authorList>
    </citation>
    <scope>NUCLEOTIDE SEQUENCE [LARGE SCALE GENOMIC DNA]</scope>
    <source>
        <strain evidence="11 12">KCTC52004</strain>
    </source>
</reference>
<dbReference type="PANTHER" id="PTHR30309:SF0">
    <property type="entry name" value="GLYCEROL-3-PHOSPHATE ACYLTRANSFERASE-RELATED"/>
    <property type="match status" value="1"/>
</dbReference>
<keyword evidence="2 10" id="KW-0444">Lipid biosynthesis</keyword>
<evidence type="ECO:0000256" key="1">
    <source>
        <dbReference type="ARBA" id="ARBA00022475"/>
    </source>
</evidence>
<evidence type="ECO:0000256" key="10">
    <source>
        <dbReference type="HAMAP-Rule" id="MF_01043"/>
    </source>
</evidence>
<protein>
    <recommendedName>
        <fullName evidence="10">Glycerol-3-phosphate acyltransferase</fullName>
    </recommendedName>
    <alternativeName>
        <fullName evidence="10">Acyl-PO4 G3P acyltransferase</fullName>
    </alternativeName>
    <alternativeName>
        <fullName evidence="10">Acyl-phosphate--glycerol-3-phosphate acyltransferase</fullName>
    </alternativeName>
    <alternativeName>
        <fullName evidence="10">G3P acyltransferase</fullName>
        <shortName evidence="10">GPAT</shortName>
        <ecNumber evidence="10">2.3.1.275</ecNumber>
    </alternativeName>
    <alternativeName>
        <fullName evidence="10">Lysophosphatidic acid synthase</fullName>
        <shortName evidence="10">LPA synthase</shortName>
    </alternativeName>
</protein>
<dbReference type="Pfam" id="PF02660">
    <property type="entry name" value="G3P_acyltransf"/>
    <property type="match status" value="1"/>
</dbReference>
<name>A0A3P1BSJ7_9BACT</name>
<accession>A0A3P1BSJ7</accession>
<dbReference type="PANTHER" id="PTHR30309">
    <property type="entry name" value="INNER MEMBRANE PROTEIN YGIH"/>
    <property type="match status" value="1"/>
</dbReference>
<evidence type="ECO:0000256" key="6">
    <source>
        <dbReference type="ARBA" id="ARBA00023098"/>
    </source>
</evidence>
<comment type="pathway">
    <text evidence="10">Lipid metabolism; phospholipid metabolism.</text>
</comment>
<keyword evidence="7 10" id="KW-0472">Membrane</keyword>
<evidence type="ECO:0000256" key="8">
    <source>
        <dbReference type="ARBA" id="ARBA00023209"/>
    </source>
</evidence>
<dbReference type="GO" id="GO:0008654">
    <property type="term" value="P:phospholipid biosynthetic process"/>
    <property type="evidence" value="ECO:0007669"/>
    <property type="project" value="UniProtKB-UniRule"/>
</dbReference>
<keyword evidence="3 10" id="KW-0808">Transferase</keyword>
<dbReference type="UniPathway" id="UPA00085"/>
<sequence>MNVLLIIATTLLAYMLGSIPTAVWYGEGFFGLDIRQYGSGNAGATNTFRVLGKRAGTIVMLIDVLKGYTATILSSLLWYFDVIGTHEILTFKLVFGLVAVIGHVFPVWADFKGGKGVASLLGMVLAIHPEVAAVCIGIFLVVVIASQYVSLGSMMAALAFPVLLLLRAFGQKEHPLLIVFGVLVFLFVVLTHQKNITRLLNGEENRTRLIKFRKKEDEE</sequence>
<evidence type="ECO:0000256" key="9">
    <source>
        <dbReference type="ARBA" id="ARBA00023264"/>
    </source>
</evidence>
<organism evidence="11 12">
    <name type="scientific">Larkinella rosea</name>
    <dbReference type="NCBI Taxonomy" id="2025312"/>
    <lineage>
        <taxon>Bacteria</taxon>
        <taxon>Pseudomonadati</taxon>
        <taxon>Bacteroidota</taxon>
        <taxon>Cytophagia</taxon>
        <taxon>Cytophagales</taxon>
        <taxon>Spirosomataceae</taxon>
        <taxon>Larkinella</taxon>
    </lineage>
</organism>
<comment type="subunit">
    <text evidence="10">Probably interacts with PlsX.</text>
</comment>
<keyword evidence="9 10" id="KW-1208">Phospholipid metabolism</keyword>
<gene>
    <name evidence="10 11" type="primary">plsY</name>
    <name evidence="11" type="ORF">EHT25_09870</name>
</gene>
<feature type="transmembrane region" description="Helical" evidence="10">
    <location>
        <begin position="58"/>
        <end position="80"/>
    </location>
</feature>
<comment type="similarity">
    <text evidence="10">Belongs to the PlsY family.</text>
</comment>
<keyword evidence="12" id="KW-1185">Reference proteome</keyword>
<dbReference type="HAMAP" id="MF_01043">
    <property type="entry name" value="PlsY"/>
    <property type="match status" value="1"/>
</dbReference>
<dbReference type="EC" id="2.3.1.275" evidence="10"/>
<keyword evidence="11" id="KW-0012">Acyltransferase</keyword>
<dbReference type="SMART" id="SM01207">
    <property type="entry name" value="G3P_acyltransf"/>
    <property type="match status" value="1"/>
</dbReference>
<dbReference type="AlphaFoldDB" id="A0A3P1BSJ7"/>
<evidence type="ECO:0000256" key="2">
    <source>
        <dbReference type="ARBA" id="ARBA00022516"/>
    </source>
</evidence>
<keyword evidence="4 10" id="KW-0812">Transmembrane</keyword>
<keyword evidence="6 10" id="KW-0443">Lipid metabolism</keyword>
<keyword evidence="5 10" id="KW-1133">Transmembrane helix</keyword>
<feature type="transmembrane region" description="Helical" evidence="10">
    <location>
        <begin position="120"/>
        <end position="144"/>
    </location>
</feature>
<comment type="function">
    <text evidence="10">Catalyzes the transfer of an acyl group from acyl-phosphate (acyl-PO(4)) to glycerol-3-phosphate (G3P) to form lysophosphatidic acid (LPA). This enzyme utilizes acyl-phosphate as fatty acyl donor, but not acyl-CoA or acyl-ACP.</text>
</comment>
<dbReference type="Proteomes" id="UP000271925">
    <property type="component" value="Unassembled WGS sequence"/>
</dbReference>
<feature type="transmembrane region" description="Helical" evidence="10">
    <location>
        <begin position="151"/>
        <end position="169"/>
    </location>
</feature>